<dbReference type="AlphaFoldDB" id="A0A0P4WKG0"/>
<dbReference type="PANTHER" id="PTHR12510:SF4">
    <property type="entry name" value="GAMMA-GLUTAMYLAMINECYCLOTRANSFERASE"/>
    <property type="match status" value="1"/>
</dbReference>
<dbReference type="GO" id="GO:0005829">
    <property type="term" value="C:cytosol"/>
    <property type="evidence" value="ECO:0007669"/>
    <property type="project" value="TreeGrafter"/>
</dbReference>
<dbReference type="InterPro" id="IPR009288">
    <property type="entry name" value="AIG2-like_dom"/>
</dbReference>
<dbReference type="GO" id="GO:0061929">
    <property type="term" value="F:gamma-glutamylaminecyclotransferase activity"/>
    <property type="evidence" value="ECO:0007669"/>
    <property type="project" value="InterPro"/>
</dbReference>
<dbReference type="Gene3D" id="3.10.490.10">
    <property type="entry name" value="Gamma-glutamyl cyclotransferase-like"/>
    <property type="match status" value="1"/>
</dbReference>
<name>A0A0P4WKG0_SCYOL</name>
<dbReference type="CDD" id="cd06661">
    <property type="entry name" value="GGCT_like"/>
    <property type="match status" value="1"/>
</dbReference>
<feature type="domain" description="Gamma-glutamylcyclotransferase AIG2-like" evidence="4">
    <location>
        <begin position="7"/>
        <end position="116"/>
    </location>
</feature>
<protein>
    <recommendedName>
        <fullName evidence="3">Gamma-glutamylcyclotransferase family protein</fullName>
    </recommendedName>
</protein>
<sequence>MASRYLVFVYGTLRQGKPNHCRLLEASSGSAQYLGLATTCEKYPLVIASRYNIPYLLAAPGYGKRVLGEVYEVDDKMLEVLDQLEAHPKYYERKMRKVKLEESGKEVECWLYLLHKYKPFMMELPFLDDYNAAPDDPDKQYMPRYMREKGNEMMMIYQTQMIFKLEARNW</sequence>
<organism evidence="5">
    <name type="scientific">Scylla olivacea</name>
    <name type="common">Orange mud crab</name>
    <name type="synonym">Cancer olivacea</name>
    <dbReference type="NCBI Taxonomy" id="85551"/>
    <lineage>
        <taxon>Eukaryota</taxon>
        <taxon>Metazoa</taxon>
        <taxon>Ecdysozoa</taxon>
        <taxon>Arthropoda</taxon>
        <taxon>Crustacea</taxon>
        <taxon>Multicrustacea</taxon>
        <taxon>Malacostraca</taxon>
        <taxon>Eumalacostraca</taxon>
        <taxon>Eucarida</taxon>
        <taxon>Decapoda</taxon>
        <taxon>Pleocyemata</taxon>
        <taxon>Brachyura</taxon>
        <taxon>Eubrachyura</taxon>
        <taxon>Portunoidea</taxon>
        <taxon>Portunidae</taxon>
        <taxon>Portuninae</taxon>
        <taxon>Scylla</taxon>
    </lineage>
</organism>
<evidence type="ECO:0000256" key="2">
    <source>
        <dbReference type="PIRSR" id="PIRSR639126-1"/>
    </source>
</evidence>
<accession>A0A0P4WKG0</accession>
<dbReference type="InterPro" id="IPR036568">
    <property type="entry name" value="GGCT-like_sf"/>
</dbReference>
<dbReference type="Pfam" id="PF06094">
    <property type="entry name" value="GGACT"/>
    <property type="match status" value="1"/>
</dbReference>
<evidence type="ECO:0000313" key="5">
    <source>
        <dbReference type="EMBL" id="JAI67642.1"/>
    </source>
</evidence>
<evidence type="ECO:0000256" key="1">
    <source>
        <dbReference type="ARBA" id="ARBA00008861"/>
    </source>
</evidence>
<dbReference type="SUPFAM" id="SSF110857">
    <property type="entry name" value="Gamma-glutamyl cyclotransferase-like"/>
    <property type="match status" value="1"/>
</dbReference>
<dbReference type="InterPro" id="IPR013024">
    <property type="entry name" value="GGCT-like"/>
</dbReference>
<proteinExistence type="inferred from homology"/>
<reference evidence="5" key="1">
    <citation type="submission" date="2015-09" db="EMBL/GenBank/DDBJ databases">
        <title>Scylla olivacea transcriptome.</title>
        <authorList>
            <person name="Ikhwanuddin M."/>
        </authorList>
    </citation>
    <scope>NUCLEOTIDE SEQUENCE</scope>
</reference>
<evidence type="ECO:0000259" key="4">
    <source>
        <dbReference type="Pfam" id="PF06094"/>
    </source>
</evidence>
<dbReference type="EMBL" id="GDRN01027476">
    <property type="protein sequence ID" value="JAI67642.1"/>
    <property type="molecule type" value="Transcribed_RNA"/>
</dbReference>
<dbReference type="PANTHER" id="PTHR12510">
    <property type="entry name" value="TROPONIN C-AKIN-1 PROTEIN"/>
    <property type="match status" value="1"/>
</dbReference>
<dbReference type="InterPro" id="IPR039126">
    <property type="entry name" value="GGACT"/>
</dbReference>
<comment type="similarity">
    <text evidence="1 3">Belongs to the gamma-glutamylcyclotransferase family.</text>
</comment>
<evidence type="ECO:0000256" key="3">
    <source>
        <dbReference type="RuleBase" id="RU367036"/>
    </source>
</evidence>
<feature type="active site" description="Proton acceptor" evidence="2">
    <location>
        <position position="85"/>
    </location>
</feature>